<evidence type="ECO:0000256" key="1">
    <source>
        <dbReference type="ARBA" id="ARBA00007487"/>
    </source>
</evidence>
<dbReference type="RefSeq" id="WP_259054261.1">
    <property type="nucleotide sequence ID" value="NZ_JANUCT010000004.1"/>
</dbReference>
<dbReference type="EC" id="2.5.1.17" evidence="6"/>
<name>A0AAE3HLM2_9GAMM</name>
<dbReference type="GO" id="GO:0008817">
    <property type="term" value="F:corrinoid adenosyltransferase activity"/>
    <property type="evidence" value="ECO:0007669"/>
    <property type="project" value="UniProtKB-UniRule"/>
</dbReference>
<dbReference type="Gene3D" id="1.20.1200.10">
    <property type="entry name" value="Cobalamin adenosyltransferase-like"/>
    <property type="match status" value="1"/>
</dbReference>
<dbReference type="InterPro" id="IPR016030">
    <property type="entry name" value="CblAdoTrfase-like"/>
</dbReference>
<dbReference type="InterPro" id="IPR029499">
    <property type="entry name" value="PduO-typ"/>
</dbReference>
<dbReference type="GO" id="GO:0009236">
    <property type="term" value="P:cobalamin biosynthetic process"/>
    <property type="evidence" value="ECO:0007669"/>
    <property type="project" value="UniProtKB-UniRule"/>
</dbReference>
<protein>
    <recommendedName>
        <fullName evidence="6">Corrinoid adenosyltransferase</fullName>
        <ecNumber evidence="6">2.5.1.17</ecNumber>
    </recommendedName>
    <alternativeName>
        <fullName evidence="6">Cob(II)alamin adenosyltransferase</fullName>
    </alternativeName>
    <alternativeName>
        <fullName evidence="6">Cob(II)yrinic acid a,c-diamide adenosyltransferase</fullName>
    </alternativeName>
    <alternativeName>
        <fullName evidence="6">Cobinamide/cobalamin adenosyltransferase</fullName>
    </alternativeName>
</protein>
<dbReference type="FunFam" id="1.20.1200.10:FF:000001">
    <property type="entry name" value="Cob(I)yrinic acid a,c-diamide adenosyltransferase"/>
    <property type="match status" value="1"/>
</dbReference>
<feature type="domain" description="Cobalamin adenosyltransferase-like" evidence="7">
    <location>
        <begin position="8"/>
        <end position="165"/>
    </location>
</feature>
<dbReference type="NCBIfam" id="TIGR00636">
    <property type="entry name" value="PduO_Nterm"/>
    <property type="match status" value="1"/>
</dbReference>
<organism evidence="8 9">
    <name type="scientific">Methylohalomonas lacus</name>
    <dbReference type="NCBI Taxonomy" id="398773"/>
    <lineage>
        <taxon>Bacteria</taxon>
        <taxon>Pseudomonadati</taxon>
        <taxon>Pseudomonadota</taxon>
        <taxon>Gammaproteobacteria</taxon>
        <taxon>Methylohalomonadales</taxon>
        <taxon>Methylohalomonadaceae</taxon>
        <taxon>Methylohalomonas</taxon>
    </lineage>
</organism>
<dbReference type="AlphaFoldDB" id="A0AAE3HLM2"/>
<keyword evidence="6" id="KW-0169">Cobalamin biosynthesis</keyword>
<evidence type="ECO:0000256" key="5">
    <source>
        <dbReference type="ARBA" id="ARBA00022840"/>
    </source>
</evidence>
<evidence type="ECO:0000259" key="7">
    <source>
        <dbReference type="Pfam" id="PF01923"/>
    </source>
</evidence>
<reference evidence="8" key="1">
    <citation type="submission" date="2022-08" db="EMBL/GenBank/DDBJ databases">
        <title>Genomic Encyclopedia of Type Strains, Phase III (KMG-III): the genomes of soil and plant-associated and newly described type strains.</title>
        <authorList>
            <person name="Whitman W."/>
        </authorList>
    </citation>
    <scope>NUCLEOTIDE SEQUENCE</scope>
    <source>
        <strain evidence="8">HMT 1</strain>
    </source>
</reference>
<comment type="caution">
    <text evidence="8">The sequence shown here is derived from an EMBL/GenBank/DDBJ whole genome shotgun (WGS) entry which is preliminary data.</text>
</comment>
<dbReference type="Pfam" id="PF01923">
    <property type="entry name" value="Cob_adeno_trans"/>
    <property type="match status" value="1"/>
</dbReference>
<comment type="catalytic activity">
    <reaction evidence="6">
        <text>2 cob(II)alamin + reduced [electron-transfer flavoprotein] + 2 ATP = 2 adenosylcob(III)alamin + 2 triphosphate + oxidized [electron-transfer flavoprotein] + 3 H(+)</text>
        <dbReference type="Rhea" id="RHEA:28671"/>
        <dbReference type="Rhea" id="RHEA-COMP:10685"/>
        <dbReference type="Rhea" id="RHEA-COMP:10686"/>
        <dbReference type="ChEBI" id="CHEBI:15378"/>
        <dbReference type="ChEBI" id="CHEBI:16304"/>
        <dbReference type="ChEBI" id="CHEBI:18036"/>
        <dbReference type="ChEBI" id="CHEBI:18408"/>
        <dbReference type="ChEBI" id="CHEBI:30616"/>
        <dbReference type="ChEBI" id="CHEBI:57692"/>
        <dbReference type="ChEBI" id="CHEBI:58307"/>
        <dbReference type="EC" id="2.5.1.17"/>
    </reaction>
</comment>
<sequence>MAKRLTKIFTRTGDGGETGLADGTRLPKDSDRIEAMGTVDELNSHVGVLRSCALPEALDAELTDVQQRLFDIGGEMALPDQAMIQAEHVEQLETLLEKYNASLPPLKEFILPGGGVAAAQCHLVRAVCRRAERDLWRLSRQATVNPLTLGWLNRLSDLFFVYARMLARLDNAEEVQWRHEAPDSDQ</sequence>
<dbReference type="SUPFAM" id="SSF89028">
    <property type="entry name" value="Cobalamin adenosyltransferase-like"/>
    <property type="match status" value="1"/>
</dbReference>
<evidence type="ECO:0000256" key="4">
    <source>
        <dbReference type="ARBA" id="ARBA00022741"/>
    </source>
</evidence>
<evidence type="ECO:0000256" key="6">
    <source>
        <dbReference type="RuleBase" id="RU366026"/>
    </source>
</evidence>
<evidence type="ECO:0000313" key="8">
    <source>
        <dbReference type="EMBL" id="MCS3902698.1"/>
    </source>
</evidence>
<dbReference type="GO" id="GO:0005524">
    <property type="term" value="F:ATP binding"/>
    <property type="evidence" value="ECO:0007669"/>
    <property type="project" value="UniProtKB-UniRule"/>
</dbReference>
<keyword evidence="3 6" id="KW-0808">Transferase</keyword>
<comment type="pathway">
    <text evidence="6">Cofactor biosynthesis; adenosylcobalamin biosynthesis; adenosylcobalamin from cob(II)yrinate a,c-diamide: step 2/7.</text>
</comment>
<evidence type="ECO:0000256" key="2">
    <source>
        <dbReference type="ARBA" id="ARBA00011233"/>
    </source>
</evidence>
<dbReference type="InterPro" id="IPR036451">
    <property type="entry name" value="CblAdoTrfase-like_sf"/>
</dbReference>
<keyword evidence="9" id="KW-1185">Reference proteome</keyword>
<gene>
    <name evidence="8" type="ORF">J2T55_000702</name>
</gene>
<keyword evidence="4 6" id="KW-0547">Nucleotide-binding</keyword>
<evidence type="ECO:0000256" key="3">
    <source>
        <dbReference type="ARBA" id="ARBA00022679"/>
    </source>
</evidence>
<dbReference type="PANTHER" id="PTHR12213">
    <property type="entry name" value="CORRINOID ADENOSYLTRANSFERASE"/>
    <property type="match status" value="1"/>
</dbReference>
<proteinExistence type="inferred from homology"/>
<dbReference type="PANTHER" id="PTHR12213:SF0">
    <property type="entry name" value="CORRINOID ADENOSYLTRANSFERASE MMAB"/>
    <property type="match status" value="1"/>
</dbReference>
<dbReference type="EMBL" id="JANUCT010000004">
    <property type="protein sequence ID" value="MCS3902698.1"/>
    <property type="molecule type" value="Genomic_DNA"/>
</dbReference>
<keyword evidence="5 6" id="KW-0067">ATP-binding</keyword>
<accession>A0AAE3HLM2</accession>
<evidence type="ECO:0000313" key="9">
    <source>
        <dbReference type="Proteomes" id="UP001204445"/>
    </source>
</evidence>
<comment type="subunit">
    <text evidence="2">Homotrimer.</text>
</comment>
<comment type="catalytic activity">
    <reaction evidence="6">
        <text>2 cob(II)yrinate a,c diamide + reduced [electron-transfer flavoprotein] + 2 ATP = 2 adenosylcob(III)yrinate a,c-diamide + 2 triphosphate + oxidized [electron-transfer flavoprotein] + 3 H(+)</text>
        <dbReference type="Rhea" id="RHEA:11528"/>
        <dbReference type="Rhea" id="RHEA-COMP:10685"/>
        <dbReference type="Rhea" id="RHEA-COMP:10686"/>
        <dbReference type="ChEBI" id="CHEBI:15378"/>
        <dbReference type="ChEBI" id="CHEBI:18036"/>
        <dbReference type="ChEBI" id="CHEBI:30616"/>
        <dbReference type="ChEBI" id="CHEBI:57692"/>
        <dbReference type="ChEBI" id="CHEBI:58307"/>
        <dbReference type="ChEBI" id="CHEBI:58503"/>
        <dbReference type="ChEBI" id="CHEBI:58537"/>
        <dbReference type="EC" id="2.5.1.17"/>
    </reaction>
</comment>
<comment type="similarity">
    <text evidence="1 6">Belongs to the Cob(I)alamin adenosyltransferase family.</text>
</comment>
<dbReference type="Proteomes" id="UP001204445">
    <property type="component" value="Unassembled WGS sequence"/>
</dbReference>